<evidence type="ECO:0000259" key="2">
    <source>
        <dbReference type="Pfam" id="PF16747"/>
    </source>
</evidence>
<dbReference type="Pfam" id="PF16747">
    <property type="entry name" value="Adhesin_E"/>
    <property type="match status" value="1"/>
</dbReference>
<evidence type="ECO:0000256" key="1">
    <source>
        <dbReference type="SAM" id="SignalP"/>
    </source>
</evidence>
<organism evidence="3 4">
    <name type="scientific">Altericroceibacterium endophyticum</name>
    <dbReference type="NCBI Taxonomy" id="1808508"/>
    <lineage>
        <taxon>Bacteria</taxon>
        <taxon>Pseudomonadati</taxon>
        <taxon>Pseudomonadota</taxon>
        <taxon>Alphaproteobacteria</taxon>
        <taxon>Sphingomonadales</taxon>
        <taxon>Erythrobacteraceae</taxon>
        <taxon>Altericroceibacterium</taxon>
    </lineage>
</organism>
<protein>
    <recommendedName>
        <fullName evidence="2">Surface-adhesin protein E-like domain-containing protein</fullName>
    </recommendedName>
</protein>
<comment type="caution">
    <text evidence="3">The sequence shown here is derived from an EMBL/GenBank/DDBJ whole genome shotgun (WGS) entry which is preliminary data.</text>
</comment>
<evidence type="ECO:0000313" key="3">
    <source>
        <dbReference type="EMBL" id="MXO66267.1"/>
    </source>
</evidence>
<accession>A0A6I4T5Z6</accession>
<dbReference type="InterPro" id="IPR031939">
    <property type="entry name" value="Adhesin_E-like"/>
</dbReference>
<keyword evidence="1" id="KW-0732">Signal</keyword>
<dbReference type="OrthoDB" id="8905461at2"/>
<gene>
    <name evidence="3" type="ORF">GRI91_10910</name>
</gene>
<proteinExistence type="predicted"/>
<reference evidence="3 4" key="1">
    <citation type="submission" date="2019-12" db="EMBL/GenBank/DDBJ databases">
        <title>Genomic-based taxomic classification of the family Erythrobacteraceae.</title>
        <authorList>
            <person name="Xu L."/>
        </authorList>
    </citation>
    <scope>NUCLEOTIDE SEQUENCE [LARGE SCALE GENOMIC DNA]</scope>
    <source>
        <strain evidence="3 4">LMG 29518</strain>
    </source>
</reference>
<name>A0A6I4T5Z6_9SPHN</name>
<dbReference type="RefSeq" id="WP_160736693.1">
    <property type="nucleotide sequence ID" value="NZ_WTYT01000004.1"/>
</dbReference>
<feature type="domain" description="Surface-adhesin protein E-like" evidence="2">
    <location>
        <begin position="75"/>
        <end position="166"/>
    </location>
</feature>
<dbReference type="EMBL" id="WTYT01000004">
    <property type="protein sequence ID" value="MXO66267.1"/>
    <property type="molecule type" value="Genomic_DNA"/>
</dbReference>
<evidence type="ECO:0000313" key="4">
    <source>
        <dbReference type="Proteomes" id="UP000438476"/>
    </source>
</evidence>
<feature type="signal peptide" evidence="1">
    <location>
        <begin position="1"/>
        <end position="19"/>
    </location>
</feature>
<dbReference type="AlphaFoldDB" id="A0A6I4T5Z6"/>
<feature type="chain" id="PRO_5026076795" description="Surface-adhesin protein E-like domain-containing protein" evidence="1">
    <location>
        <begin position="20"/>
        <end position="166"/>
    </location>
</feature>
<dbReference type="Proteomes" id="UP000438476">
    <property type="component" value="Unassembled WGS sequence"/>
</dbReference>
<sequence>MRNIAFALILTSAATGALANPSTTVSSDRRQKGDDCNLEHCKPTIKWWEEDEIVRHWFEEDPPWGDNVPDHAWGSSSDTVWFNDSDIQKTGEGVAVWLHWALRSPDTKGAVKYLTRVIFDCGGRFKFSAQSGYDEMGHEVFTRDGQGEWKFIRPDSNREMMSDAVC</sequence>
<keyword evidence="4" id="KW-1185">Reference proteome</keyword>